<dbReference type="SUPFAM" id="SSF54001">
    <property type="entry name" value="Cysteine proteinases"/>
    <property type="match status" value="1"/>
</dbReference>
<evidence type="ECO:0000256" key="2">
    <source>
        <dbReference type="ARBA" id="ARBA00022670"/>
    </source>
</evidence>
<comment type="similarity">
    <text evidence="1">Belongs to the peptidase C48 family.</text>
</comment>
<keyword evidence="2" id="KW-0645">Protease</keyword>
<accession>A0AAF0R321</accession>
<proteinExistence type="inferred from homology"/>
<keyword evidence="3" id="KW-0378">Hydrolase</keyword>
<evidence type="ECO:0000256" key="3">
    <source>
        <dbReference type="ARBA" id="ARBA00022801"/>
    </source>
</evidence>
<evidence type="ECO:0000256" key="1">
    <source>
        <dbReference type="ARBA" id="ARBA00005234"/>
    </source>
</evidence>
<dbReference type="InterPro" id="IPR003653">
    <property type="entry name" value="Peptidase_C48_C"/>
</dbReference>
<dbReference type="Proteomes" id="UP001234989">
    <property type="component" value="Chromosome 5"/>
</dbReference>
<protein>
    <recommendedName>
        <fullName evidence="4">Ubiquitin-like protease family profile domain-containing protein</fullName>
    </recommendedName>
</protein>
<organism evidence="5 6">
    <name type="scientific">Solanum verrucosum</name>
    <dbReference type="NCBI Taxonomy" id="315347"/>
    <lineage>
        <taxon>Eukaryota</taxon>
        <taxon>Viridiplantae</taxon>
        <taxon>Streptophyta</taxon>
        <taxon>Embryophyta</taxon>
        <taxon>Tracheophyta</taxon>
        <taxon>Spermatophyta</taxon>
        <taxon>Magnoliopsida</taxon>
        <taxon>eudicotyledons</taxon>
        <taxon>Gunneridae</taxon>
        <taxon>Pentapetalae</taxon>
        <taxon>asterids</taxon>
        <taxon>lamiids</taxon>
        <taxon>Solanales</taxon>
        <taxon>Solanaceae</taxon>
        <taxon>Solanoideae</taxon>
        <taxon>Solaneae</taxon>
        <taxon>Solanum</taxon>
    </lineage>
</organism>
<keyword evidence="6" id="KW-1185">Reference proteome</keyword>
<evidence type="ECO:0000313" key="6">
    <source>
        <dbReference type="Proteomes" id="UP001234989"/>
    </source>
</evidence>
<reference evidence="5" key="1">
    <citation type="submission" date="2023-08" db="EMBL/GenBank/DDBJ databases">
        <title>A de novo genome assembly of Solanum verrucosum Schlechtendal, a Mexican diploid species geographically isolated from the other diploid A-genome species in potato relatives.</title>
        <authorList>
            <person name="Hosaka K."/>
        </authorList>
    </citation>
    <scope>NUCLEOTIDE SEQUENCE</scope>
    <source>
        <tissue evidence="5">Young leaves</tissue>
    </source>
</reference>
<sequence>MSWVNNIKKQWRESNCDIRSISPDHDVGQCITGFKLLANIPWDTVDDVIIHVNISDKFHWLLVVFRINHRCLYVYDSMSERSVHTKKVTETVGKLATMILMFSMSMRFYGKRLDLYADKLLKYVNKSQSDPLDIKHMQTPQQGDSSNDCGLYTCIIAEHISNCVFDMRVVEIDAKYHRERYATILWHYGKTKNEDGAISESEVTGTIASKFGGPRIAKEHVPDTTNYPTPIPPTR</sequence>
<dbReference type="EMBL" id="CP133616">
    <property type="protein sequence ID" value="WMV31076.1"/>
    <property type="molecule type" value="Genomic_DNA"/>
</dbReference>
<name>A0AAF0R321_SOLVR</name>
<dbReference type="PROSITE" id="PS50600">
    <property type="entry name" value="ULP_PROTEASE"/>
    <property type="match status" value="1"/>
</dbReference>
<dbReference type="PANTHER" id="PTHR31470:SF56">
    <property type="entry name" value="ULP1 PROTEASE FAMILY, C-TERMINAL CATALYTIC DOMAIN CONTAINING PROTEIN"/>
    <property type="match status" value="1"/>
</dbReference>
<dbReference type="AlphaFoldDB" id="A0AAF0R321"/>
<dbReference type="InterPro" id="IPR038765">
    <property type="entry name" value="Papain-like_cys_pep_sf"/>
</dbReference>
<evidence type="ECO:0000313" key="5">
    <source>
        <dbReference type="EMBL" id="WMV31076.1"/>
    </source>
</evidence>
<gene>
    <name evidence="5" type="ORF">MTR67_024461</name>
</gene>
<feature type="domain" description="Ubiquitin-like protease family profile" evidence="4">
    <location>
        <begin position="1"/>
        <end position="160"/>
    </location>
</feature>
<dbReference type="PANTHER" id="PTHR31470">
    <property type="entry name" value="CYSTEINE PROTEINASES SUPERFAMILY PROTEIN-RELATED-RELATED"/>
    <property type="match status" value="1"/>
</dbReference>
<dbReference type="GO" id="GO:0008234">
    <property type="term" value="F:cysteine-type peptidase activity"/>
    <property type="evidence" value="ECO:0007669"/>
    <property type="project" value="InterPro"/>
</dbReference>
<dbReference type="GO" id="GO:0006508">
    <property type="term" value="P:proteolysis"/>
    <property type="evidence" value="ECO:0007669"/>
    <property type="project" value="UniProtKB-KW"/>
</dbReference>
<evidence type="ECO:0000259" key="4">
    <source>
        <dbReference type="PROSITE" id="PS50600"/>
    </source>
</evidence>
<dbReference type="Gene3D" id="3.40.395.10">
    <property type="entry name" value="Adenoviral Proteinase, Chain A"/>
    <property type="match status" value="1"/>
</dbReference>
<dbReference type="Pfam" id="PF02902">
    <property type="entry name" value="Peptidase_C48"/>
    <property type="match status" value="1"/>
</dbReference>